<evidence type="ECO:0000313" key="4">
    <source>
        <dbReference type="WBParaSite" id="TCONS_00014582.p1"/>
    </source>
</evidence>
<evidence type="ECO:0000313" key="3">
    <source>
        <dbReference type="Proteomes" id="UP000035681"/>
    </source>
</evidence>
<dbReference type="Pfam" id="PF07679">
    <property type="entry name" value="I-set"/>
    <property type="match status" value="1"/>
</dbReference>
<dbReference type="InterPro" id="IPR013098">
    <property type="entry name" value="Ig_I-set"/>
</dbReference>
<feature type="compositionally biased region" description="Low complexity" evidence="1">
    <location>
        <begin position="73"/>
        <end position="89"/>
    </location>
</feature>
<dbReference type="AlphaFoldDB" id="A0AAF5DKG7"/>
<dbReference type="Proteomes" id="UP000035681">
    <property type="component" value="Unplaced"/>
</dbReference>
<name>A0AAF5DKG7_STRER</name>
<organism evidence="3 4">
    <name type="scientific">Strongyloides stercoralis</name>
    <name type="common">Threadworm</name>
    <dbReference type="NCBI Taxonomy" id="6248"/>
    <lineage>
        <taxon>Eukaryota</taxon>
        <taxon>Metazoa</taxon>
        <taxon>Ecdysozoa</taxon>
        <taxon>Nematoda</taxon>
        <taxon>Chromadorea</taxon>
        <taxon>Rhabditida</taxon>
        <taxon>Tylenchina</taxon>
        <taxon>Panagrolaimomorpha</taxon>
        <taxon>Strongyloidoidea</taxon>
        <taxon>Strongyloididae</taxon>
        <taxon>Strongyloides</taxon>
    </lineage>
</organism>
<accession>A0AAF5DKG7</accession>
<dbReference type="InterPro" id="IPR013783">
    <property type="entry name" value="Ig-like_fold"/>
</dbReference>
<feature type="region of interest" description="Disordered" evidence="1">
    <location>
        <begin position="73"/>
        <end position="92"/>
    </location>
</feature>
<evidence type="ECO:0000256" key="1">
    <source>
        <dbReference type="SAM" id="MobiDB-lite"/>
    </source>
</evidence>
<protein>
    <submittedName>
        <fullName evidence="4">Ig-like domain-containing protein</fullName>
    </submittedName>
</protein>
<keyword evidence="3" id="KW-1185">Reference proteome</keyword>
<dbReference type="SUPFAM" id="SSF48726">
    <property type="entry name" value="Immunoglobulin"/>
    <property type="match status" value="2"/>
</dbReference>
<feature type="domain" description="Immunoglobulin I-set" evidence="2">
    <location>
        <begin position="325"/>
        <end position="418"/>
    </location>
</feature>
<dbReference type="Gene3D" id="2.60.40.10">
    <property type="entry name" value="Immunoglobulins"/>
    <property type="match status" value="2"/>
</dbReference>
<reference evidence="4" key="1">
    <citation type="submission" date="2024-02" db="UniProtKB">
        <authorList>
            <consortium name="WormBaseParasite"/>
        </authorList>
    </citation>
    <scope>IDENTIFICATION</scope>
</reference>
<sequence length="607" mass="70224">MDITNQINQKYLVIKPYFNNKTINFKLRKTEKTQKLLQHNVNISSETTSEITTKSEISIENKIFESEKSSSSLSNIKSTTNSLKSTSTNKKQDEVNYEPFNNKEKFIEKEKFCKNKVSKDFVLRNENINNEKIDKTYKIYKCYEKITKMLPSMSRISKQSIKQNISLLDKPSTKEKHLLKNKVKDLNKVDMNVNTSKILEVSNTSVRQIHNNITKKYQIKNKSCEIVKKSKNNKPIEIKDNNDLTDSIKVNDYDINNELARNVALSVGMKDLTKTSKNNKSLSSNEKEIDNINLTKPVKSLIGKMKKTNINLNDEKLTQNKEVKPNFIIKNQEYKLQLGSKIIIKQQLIANPEPNIEIKINDQNLETNENVKILIEKENSNYFIIVIIEKFDIHLNGIFLFTASNVLGNDKSTVKVKVKTNKNDNLSKLEIPYFDNTEEKYVKEGEKLELFYIIKTYDLVEIQMFKDNLPYTYSNFNIEKKDNKYVASIKFNKIALSDGGEYICRTITKNGQTNIKTVIYVEKIDIQQQSQLILNDKVQKRKKSIPKALKIPYKINSLYGEPSTKVSTVEITANIEKKINFENSVHICLNQTRSLSSTIKLKIPKLL</sequence>
<dbReference type="InterPro" id="IPR036179">
    <property type="entry name" value="Ig-like_dom_sf"/>
</dbReference>
<evidence type="ECO:0000259" key="2">
    <source>
        <dbReference type="Pfam" id="PF07679"/>
    </source>
</evidence>
<dbReference type="WBParaSite" id="TCONS_00014582.p1">
    <property type="protein sequence ID" value="TCONS_00014582.p1"/>
    <property type="gene ID" value="XLOC_009800"/>
</dbReference>
<proteinExistence type="predicted"/>